<evidence type="ECO:0000313" key="6">
    <source>
        <dbReference type="EMBL" id="GFR39867.1"/>
    </source>
</evidence>
<dbReference type="Pfam" id="PF08617">
    <property type="entry name" value="CGI-121"/>
    <property type="match status" value="1"/>
</dbReference>
<sequence>MAELVLTFETHPGRTLTLALFRDVKNAKEVRATIADASKPEFAYMNASLIVDPFVVQLAAQRALAAESAGRLVTKSLHTELLYGISGTKHVVESLKRFGIADDTTTLLLARFDCQPEELAAAQSLIAGVQVPLCELPSLTDTELVDKCYKITPAELQGGRSRTDAVVFRIGAKDCL</sequence>
<dbReference type="GO" id="GO:0000408">
    <property type="term" value="C:EKC/KEOPS complex"/>
    <property type="evidence" value="ECO:0007669"/>
    <property type="project" value="TreeGrafter"/>
</dbReference>
<dbReference type="GO" id="GO:0002949">
    <property type="term" value="P:tRNA threonylcarbamoyladenosine modification"/>
    <property type="evidence" value="ECO:0007669"/>
    <property type="project" value="TreeGrafter"/>
</dbReference>
<keyword evidence="7" id="KW-1185">Reference proteome</keyword>
<dbReference type="InterPro" id="IPR013926">
    <property type="entry name" value="CGI121/TPRKB"/>
</dbReference>
<name>A0AAD3DGC1_9CHLO</name>
<evidence type="ECO:0000256" key="1">
    <source>
        <dbReference type="ARBA" id="ARBA00004123"/>
    </source>
</evidence>
<dbReference type="Proteomes" id="UP001054857">
    <property type="component" value="Unassembled WGS sequence"/>
</dbReference>
<evidence type="ECO:0000313" key="7">
    <source>
        <dbReference type="Proteomes" id="UP001054857"/>
    </source>
</evidence>
<evidence type="ECO:0000256" key="3">
    <source>
        <dbReference type="ARBA" id="ARBA00022694"/>
    </source>
</evidence>
<evidence type="ECO:0000256" key="4">
    <source>
        <dbReference type="ARBA" id="ARBA00023242"/>
    </source>
</evidence>
<accession>A0AAD3DGC1</accession>
<proteinExistence type="inferred from homology"/>
<comment type="caution">
    <text evidence="6">The sequence shown here is derived from an EMBL/GenBank/DDBJ whole genome shotgun (WGS) entry which is preliminary data.</text>
</comment>
<evidence type="ECO:0008006" key="8">
    <source>
        <dbReference type="Google" id="ProtNLM"/>
    </source>
</evidence>
<reference evidence="6 7" key="1">
    <citation type="journal article" date="2021" name="Sci. Rep.">
        <title>Genome sequencing of the multicellular alga Astrephomene provides insights into convergent evolution of germ-soma differentiation.</title>
        <authorList>
            <person name="Yamashita S."/>
            <person name="Yamamoto K."/>
            <person name="Matsuzaki R."/>
            <person name="Suzuki S."/>
            <person name="Yamaguchi H."/>
            <person name="Hirooka S."/>
            <person name="Minakuchi Y."/>
            <person name="Miyagishima S."/>
            <person name="Kawachi M."/>
            <person name="Toyoda A."/>
            <person name="Nozaki H."/>
        </authorList>
    </citation>
    <scope>NUCLEOTIDE SEQUENCE [LARGE SCALE GENOMIC DNA]</scope>
    <source>
        <strain evidence="6 7">NIES-4017</strain>
    </source>
</reference>
<comment type="subcellular location">
    <subcellularLocation>
        <location evidence="1">Nucleus</location>
    </subcellularLocation>
</comment>
<dbReference type="AlphaFoldDB" id="A0AAD3DGC1"/>
<dbReference type="GO" id="GO:0005634">
    <property type="term" value="C:nucleus"/>
    <property type="evidence" value="ECO:0007669"/>
    <property type="project" value="UniProtKB-SubCell"/>
</dbReference>
<keyword evidence="3" id="KW-0819">tRNA processing</keyword>
<gene>
    <name evidence="6" type="ORF">Agub_g367</name>
</gene>
<dbReference type="Gene3D" id="3.30.2380.10">
    <property type="entry name" value="CGI121/TPRKB"/>
    <property type="match status" value="1"/>
</dbReference>
<organism evidence="6 7">
    <name type="scientific">Astrephomene gubernaculifera</name>
    <dbReference type="NCBI Taxonomy" id="47775"/>
    <lineage>
        <taxon>Eukaryota</taxon>
        <taxon>Viridiplantae</taxon>
        <taxon>Chlorophyta</taxon>
        <taxon>core chlorophytes</taxon>
        <taxon>Chlorophyceae</taxon>
        <taxon>CS clade</taxon>
        <taxon>Chlamydomonadales</taxon>
        <taxon>Astrephomenaceae</taxon>
        <taxon>Astrephomene</taxon>
    </lineage>
</organism>
<dbReference type="SUPFAM" id="SSF143870">
    <property type="entry name" value="PF0523-like"/>
    <property type="match status" value="1"/>
</dbReference>
<dbReference type="PANTHER" id="PTHR15840:SF10">
    <property type="entry name" value="EKC_KEOPS COMPLEX SUBUNIT TPRKB"/>
    <property type="match status" value="1"/>
</dbReference>
<evidence type="ECO:0000256" key="2">
    <source>
        <dbReference type="ARBA" id="ARBA00005546"/>
    </source>
</evidence>
<dbReference type="PANTHER" id="PTHR15840">
    <property type="entry name" value="CGI-121 FAMILY MEMBER"/>
    <property type="match status" value="1"/>
</dbReference>
<dbReference type="NCBIfam" id="NF011465">
    <property type="entry name" value="PRK14886.1-1"/>
    <property type="match status" value="1"/>
</dbReference>
<dbReference type="EMBL" id="BMAR01000001">
    <property type="protein sequence ID" value="GFR39867.1"/>
    <property type="molecule type" value="Genomic_DNA"/>
</dbReference>
<comment type="similarity">
    <text evidence="2 5">Belongs to the CGI121/TPRKB family.</text>
</comment>
<evidence type="ECO:0000256" key="5">
    <source>
        <dbReference type="RuleBase" id="RU004398"/>
    </source>
</evidence>
<protein>
    <recommendedName>
        <fullName evidence="8">EKC/KEOPS complex subunit cgi121</fullName>
    </recommendedName>
</protein>
<dbReference type="InterPro" id="IPR036504">
    <property type="entry name" value="CGI121/TPRKB_sf"/>
</dbReference>
<dbReference type="GO" id="GO:0005829">
    <property type="term" value="C:cytosol"/>
    <property type="evidence" value="ECO:0007669"/>
    <property type="project" value="TreeGrafter"/>
</dbReference>
<keyword evidence="4 5" id="KW-0539">Nucleus</keyword>